<evidence type="ECO:0000313" key="4">
    <source>
        <dbReference type="Proteomes" id="UP000254720"/>
    </source>
</evidence>
<dbReference type="GO" id="GO:0008168">
    <property type="term" value="F:methyltransferase activity"/>
    <property type="evidence" value="ECO:0007669"/>
    <property type="project" value="UniProtKB-KW"/>
</dbReference>
<dbReference type="InterPro" id="IPR029063">
    <property type="entry name" value="SAM-dependent_MTases_sf"/>
</dbReference>
<feature type="domain" description="Methyltransferase putative zinc binding" evidence="1">
    <location>
        <begin position="11"/>
        <end position="71"/>
    </location>
</feature>
<dbReference type="Proteomes" id="UP000254720">
    <property type="component" value="Unassembled WGS sequence"/>
</dbReference>
<dbReference type="PANTHER" id="PTHR43861">
    <property type="entry name" value="TRANS-ACONITATE 2-METHYLTRANSFERASE-RELATED"/>
    <property type="match status" value="1"/>
</dbReference>
<dbReference type="Gene3D" id="3.40.50.720">
    <property type="entry name" value="NAD(P)-binding Rossmann-like Domain"/>
    <property type="match status" value="1"/>
</dbReference>
<dbReference type="Pfam" id="PF13489">
    <property type="entry name" value="Methyltransf_23"/>
    <property type="match status" value="1"/>
</dbReference>
<keyword evidence="3" id="KW-0808">Transferase</keyword>
<gene>
    <name evidence="3" type="ORF">C8D86_103129</name>
</gene>
<dbReference type="InterPro" id="IPR013630">
    <property type="entry name" value="Methyltransf_Zn-bd_dom_put"/>
</dbReference>
<dbReference type="InterPro" id="IPR013691">
    <property type="entry name" value="MeTrfase_14"/>
</dbReference>
<dbReference type="AlphaFoldDB" id="A0A370GZS4"/>
<proteinExistence type="predicted"/>
<dbReference type="SUPFAM" id="SSF53335">
    <property type="entry name" value="S-adenosyl-L-methionine-dependent methyltransferases"/>
    <property type="match status" value="1"/>
</dbReference>
<keyword evidence="3" id="KW-0489">Methyltransferase</keyword>
<dbReference type="EMBL" id="QQAX01000003">
    <property type="protein sequence ID" value="RDI48164.1"/>
    <property type="molecule type" value="Genomic_DNA"/>
</dbReference>
<reference evidence="3 4" key="1">
    <citation type="submission" date="2018-07" db="EMBL/GenBank/DDBJ databases">
        <title>Genomic Encyclopedia of Type Strains, Phase IV (KMG-IV): sequencing the most valuable type-strain genomes for metagenomic binning, comparative biology and taxonomic classification.</title>
        <authorList>
            <person name="Goeker M."/>
        </authorList>
    </citation>
    <scope>NUCLEOTIDE SEQUENCE [LARGE SCALE GENOMIC DNA]</scope>
    <source>
        <strain evidence="3 4">DSM 16500</strain>
    </source>
</reference>
<dbReference type="InterPro" id="IPR038576">
    <property type="entry name" value="Methyltransf_Zn-bd_dom_put_sf"/>
</dbReference>
<protein>
    <submittedName>
        <fullName evidence="3">2-polyprenyl-3-methyl-5-hydroxy-6-metoxy-1, 4-benzoquinol methylase</fullName>
    </submittedName>
</protein>
<accession>A0A370GZS4</accession>
<dbReference type="Pfam" id="PF08484">
    <property type="entry name" value="Methyltransf_14"/>
    <property type="match status" value="1"/>
</dbReference>
<dbReference type="GO" id="GO:0032259">
    <property type="term" value="P:methylation"/>
    <property type="evidence" value="ECO:0007669"/>
    <property type="project" value="UniProtKB-KW"/>
</dbReference>
<dbReference type="PANTHER" id="PTHR43861:SF5">
    <property type="entry name" value="BLL5978 PROTEIN"/>
    <property type="match status" value="1"/>
</dbReference>
<dbReference type="Gene3D" id="6.10.250.3100">
    <property type="match status" value="1"/>
</dbReference>
<feature type="domain" description="C-methyltransferase" evidence="2">
    <location>
        <begin position="255"/>
        <end position="408"/>
    </location>
</feature>
<comment type="caution">
    <text evidence="3">The sequence shown here is derived from an EMBL/GenBank/DDBJ whole genome shotgun (WGS) entry which is preliminary data.</text>
</comment>
<evidence type="ECO:0000313" key="3">
    <source>
        <dbReference type="EMBL" id="RDI48164.1"/>
    </source>
</evidence>
<name>A0A370GZS4_9COXI</name>
<dbReference type="Pfam" id="PF08421">
    <property type="entry name" value="Methyltransf_13"/>
    <property type="match status" value="1"/>
</dbReference>
<organism evidence="3 4">
    <name type="scientific">Aquicella lusitana</name>
    <dbReference type="NCBI Taxonomy" id="254246"/>
    <lineage>
        <taxon>Bacteria</taxon>
        <taxon>Pseudomonadati</taxon>
        <taxon>Pseudomonadota</taxon>
        <taxon>Gammaproteobacteria</taxon>
        <taxon>Legionellales</taxon>
        <taxon>Coxiellaceae</taxon>
        <taxon>Aquicella</taxon>
    </lineage>
</organism>
<dbReference type="Gene3D" id="6.20.50.110">
    <property type="entry name" value="Methyltransferase, zinc-binding domain"/>
    <property type="match status" value="1"/>
</dbReference>
<evidence type="ECO:0000259" key="1">
    <source>
        <dbReference type="Pfam" id="PF08421"/>
    </source>
</evidence>
<evidence type="ECO:0000259" key="2">
    <source>
        <dbReference type="Pfam" id="PF08484"/>
    </source>
</evidence>
<dbReference type="Gene3D" id="3.40.50.150">
    <property type="entry name" value="Vaccinia Virus protein VP39"/>
    <property type="match status" value="1"/>
</dbReference>
<dbReference type="OrthoDB" id="9815644at2"/>
<sequence>MSVAVARRDTCRLCNSEAVKLVVNLNPVPLAEKYTLSPEEARQAPKYPIDLYMCRDCSHVQLLDVINSKDLWSDYTYHSGQTQGIVNHFQEVSEKIISMYAPTAGSLVIDVGSNDGTLLRFFKNAGYRVHGIDPAKEIAAKATASGIETTPSIITKEVAKNIREKHGTASVVTAFNVYAHADNLGDMTDAIRSLLSDDGIFVFEVQYLMDIVDKVLIGTIFHEHMSHHSLKPMIRFLEAHQLELIDVERVSIQKGSIIGIAQPKGGPRKISSSVTELVKLEEERKLDQLAVMEQFNERIEQNRRIARELVKNWEQLGLTVAGYGAARSGPTLMAQFEFDKAIQFIFDDHPQKVNRFSPGNGVPVLPTSELMNKKPDIVIILAWIHARAIIEKSQEYLNAGGKFVICTPDVRVIDKDHPLT</sequence>
<keyword evidence="4" id="KW-1185">Reference proteome</keyword>
<dbReference type="RefSeq" id="WP_114833638.1">
    <property type="nucleotide sequence ID" value="NZ_LR699114.1"/>
</dbReference>